<protein>
    <submittedName>
        <fullName evidence="7">Glyco_hydro_43</fullName>
    </submittedName>
</protein>
<evidence type="ECO:0000313" key="7">
    <source>
        <dbReference type="EMBL" id="AIA94020.1"/>
    </source>
</evidence>
<dbReference type="PANTHER" id="PTHR43301">
    <property type="entry name" value="ARABINAN ENDO-1,5-ALPHA-L-ARABINOSIDASE"/>
    <property type="match status" value="1"/>
</dbReference>
<dbReference type="SUPFAM" id="SSF75005">
    <property type="entry name" value="Arabinanase/levansucrase/invertase"/>
    <property type="match status" value="1"/>
</dbReference>
<accession>A0A060CLQ9</accession>
<feature type="compositionally biased region" description="Basic and acidic residues" evidence="6">
    <location>
        <begin position="7"/>
        <end position="19"/>
    </location>
</feature>
<comment type="pathway">
    <text evidence="1">Glycan metabolism; L-arabinan degradation.</text>
</comment>
<evidence type="ECO:0000256" key="6">
    <source>
        <dbReference type="SAM" id="MobiDB-lite"/>
    </source>
</evidence>
<dbReference type="EMBL" id="KF126672">
    <property type="protein sequence ID" value="AIA94020.1"/>
    <property type="molecule type" value="Genomic_DNA"/>
</dbReference>
<evidence type="ECO:0000256" key="2">
    <source>
        <dbReference type="ARBA" id="ARBA00009865"/>
    </source>
</evidence>
<evidence type="ECO:0000256" key="4">
    <source>
        <dbReference type="ARBA" id="ARBA00023295"/>
    </source>
</evidence>
<name>A0A060CLQ9_9SPHI</name>
<dbReference type="InterPro" id="IPR006710">
    <property type="entry name" value="Glyco_hydro_43"/>
</dbReference>
<dbReference type="AlphaFoldDB" id="A0A060CLQ9"/>
<organism evidence="7">
    <name type="scientific">uncultured Pedobacter sp</name>
    <dbReference type="NCBI Taxonomy" id="246139"/>
    <lineage>
        <taxon>Bacteria</taxon>
        <taxon>Pseudomonadati</taxon>
        <taxon>Bacteroidota</taxon>
        <taxon>Sphingobacteriia</taxon>
        <taxon>Sphingobacteriales</taxon>
        <taxon>Sphingobacteriaceae</taxon>
        <taxon>Pedobacter</taxon>
        <taxon>environmental samples</taxon>
    </lineage>
</organism>
<dbReference type="PANTHER" id="PTHR43301:SF3">
    <property type="entry name" value="ARABINAN ENDO-1,5-ALPHA-L-ARABINOSIDASE A-RELATED"/>
    <property type="match status" value="1"/>
</dbReference>
<dbReference type="InterPro" id="IPR023296">
    <property type="entry name" value="Glyco_hydro_beta-prop_sf"/>
</dbReference>
<comment type="similarity">
    <text evidence="2">Belongs to the glycosyl hydrolase 43 family.</text>
</comment>
<feature type="non-terminal residue" evidence="7">
    <location>
        <position position="1"/>
    </location>
</feature>
<proteinExistence type="inferred from homology"/>
<keyword evidence="4" id="KW-0326">Glycosidase</keyword>
<dbReference type="GO" id="GO:0004553">
    <property type="term" value="F:hydrolase activity, hydrolyzing O-glycosyl compounds"/>
    <property type="evidence" value="ECO:0007669"/>
    <property type="project" value="InterPro"/>
</dbReference>
<feature type="site" description="Important for catalytic activity, responsible for pKa modulation of the active site Glu and correct orientation of both the proton donor and substrate" evidence="5">
    <location>
        <position position="126"/>
    </location>
</feature>
<evidence type="ECO:0000256" key="3">
    <source>
        <dbReference type="ARBA" id="ARBA00022801"/>
    </source>
</evidence>
<evidence type="ECO:0000256" key="1">
    <source>
        <dbReference type="ARBA" id="ARBA00004834"/>
    </source>
</evidence>
<feature type="non-terminal residue" evidence="7">
    <location>
        <position position="149"/>
    </location>
</feature>
<dbReference type="Gene3D" id="2.115.10.20">
    <property type="entry name" value="Glycosyl hydrolase domain, family 43"/>
    <property type="match status" value="1"/>
</dbReference>
<dbReference type="InterPro" id="IPR050727">
    <property type="entry name" value="GH43_arabinanases"/>
</dbReference>
<dbReference type="Pfam" id="PF04616">
    <property type="entry name" value="Glyco_hydro_43"/>
    <property type="match status" value="1"/>
</dbReference>
<sequence>AGRRRQRLEGRPDHARPRGEQPIIATETLADPHVIKHEGRYYLYGTAGVSDHYSVFCSDDGSRWEKGPVVFERDTELLWAPNVFHDPVSGKFYLYYSQDFSIGVAESSSPLGPFKDMGLLVEDAIDAFVYFEDGCYFLYYATAGEGFRS</sequence>
<evidence type="ECO:0000256" key="5">
    <source>
        <dbReference type="PIRSR" id="PIRSR606710-2"/>
    </source>
</evidence>
<reference evidence="7" key="1">
    <citation type="journal article" date="2013" name="Environ. Microbiol.">
        <title>Seasonally variable intestinal metagenomes of the red palm weevil (Rhynchophorus ferrugineus).</title>
        <authorList>
            <person name="Jia S."/>
            <person name="Zhang X."/>
            <person name="Zhang G."/>
            <person name="Yin A."/>
            <person name="Zhang S."/>
            <person name="Li F."/>
            <person name="Wang L."/>
            <person name="Zhao D."/>
            <person name="Yun Q."/>
            <person name="Tala"/>
            <person name="Wang J."/>
            <person name="Sun G."/>
            <person name="Baabdullah M."/>
            <person name="Yu X."/>
            <person name="Hu S."/>
            <person name="Al-Mssallem I.S."/>
            <person name="Yu J."/>
        </authorList>
    </citation>
    <scope>NUCLEOTIDE SEQUENCE</scope>
</reference>
<feature type="region of interest" description="Disordered" evidence="6">
    <location>
        <begin position="1"/>
        <end position="21"/>
    </location>
</feature>
<dbReference type="GO" id="GO:0005975">
    <property type="term" value="P:carbohydrate metabolic process"/>
    <property type="evidence" value="ECO:0007669"/>
    <property type="project" value="InterPro"/>
</dbReference>
<keyword evidence="3" id="KW-0378">Hydrolase</keyword>